<reference evidence="2" key="1">
    <citation type="submission" date="2021-06" db="EMBL/GenBank/DDBJ databases">
        <title>Parelaphostrongylus tenuis whole genome reference sequence.</title>
        <authorList>
            <person name="Garwood T.J."/>
            <person name="Larsen P.A."/>
            <person name="Fountain-Jones N.M."/>
            <person name="Garbe J.R."/>
            <person name="Macchietto M.G."/>
            <person name="Kania S.A."/>
            <person name="Gerhold R.W."/>
            <person name="Richards J.E."/>
            <person name="Wolf T.M."/>
        </authorList>
    </citation>
    <scope>NUCLEOTIDE SEQUENCE</scope>
    <source>
        <strain evidence="2">MNPRO001-30</strain>
        <tissue evidence="2">Meninges</tissue>
    </source>
</reference>
<comment type="caution">
    <text evidence="2">The sequence shown here is derived from an EMBL/GenBank/DDBJ whole genome shotgun (WGS) entry which is preliminary data.</text>
</comment>
<keyword evidence="3" id="KW-1185">Reference proteome</keyword>
<proteinExistence type="predicted"/>
<dbReference type="EMBL" id="JAHQIW010003834">
    <property type="protein sequence ID" value="KAJ1360279.1"/>
    <property type="molecule type" value="Genomic_DNA"/>
</dbReference>
<name>A0AAD5QST2_PARTN</name>
<evidence type="ECO:0000256" key="1">
    <source>
        <dbReference type="SAM" id="SignalP"/>
    </source>
</evidence>
<dbReference type="Proteomes" id="UP001196413">
    <property type="component" value="Unassembled WGS sequence"/>
</dbReference>
<dbReference type="AlphaFoldDB" id="A0AAD5QST2"/>
<sequence>MGKCKKKHSIQCLFILKSLLAVTISFAALRCTTNAGIDMRSCIIIGNTVTGICNRMVPEAQAVPLCTSPGATVTPVAATHTSISGTLSKNLRRPRMSVMANWSRTMWQDVVNRALRMLASGPFCVALLLRVGHGRRQLKLIEMLFALLLDSPGEPNFWMKKAQAYYMQVPLSENIIEGAVL</sequence>
<evidence type="ECO:0000313" key="3">
    <source>
        <dbReference type="Proteomes" id="UP001196413"/>
    </source>
</evidence>
<organism evidence="2 3">
    <name type="scientific">Parelaphostrongylus tenuis</name>
    <name type="common">Meningeal worm</name>
    <dbReference type="NCBI Taxonomy" id="148309"/>
    <lineage>
        <taxon>Eukaryota</taxon>
        <taxon>Metazoa</taxon>
        <taxon>Ecdysozoa</taxon>
        <taxon>Nematoda</taxon>
        <taxon>Chromadorea</taxon>
        <taxon>Rhabditida</taxon>
        <taxon>Rhabditina</taxon>
        <taxon>Rhabditomorpha</taxon>
        <taxon>Strongyloidea</taxon>
        <taxon>Metastrongylidae</taxon>
        <taxon>Parelaphostrongylus</taxon>
    </lineage>
</organism>
<gene>
    <name evidence="2" type="ORF">KIN20_019208</name>
</gene>
<evidence type="ECO:0000313" key="2">
    <source>
        <dbReference type="EMBL" id="KAJ1360279.1"/>
    </source>
</evidence>
<feature type="chain" id="PRO_5042179682" evidence="1">
    <location>
        <begin position="28"/>
        <end position="181"/>
    </location>
</feature>
<accession>A0AAD5QST2</accession>
<feature type="signal peptide" evidence="1">
    <location>
        <begin position="1"/>
        <end position="27"/>
    </location>
</feature>
<keyword evidence="1" id="KW-0732">Signal</keyword>
<protein>
    <submittedName>
        <fullName evidence="2">Uncharacterized protein</fullName>
    </submittedName>
</protein>